<accession>A0A1G9MIT8</accession>
<dbReference type="AlphaFoldDB" id="A0A1G9MIT8"/>
<name>A0A1G9MIT8_9ACTN</name>
<evidence type="ECO:0000313" key="1">
    <source>
        <dbReference type="EMBL" id="SDL73797.1"/>
    </source>
</evidence>
<dbReference type="OrthoDB" id="4570648at2"/>
<gene>
    <name evidence="1" type="ORF">SAMN05421874_12845</name>
</gene>
<dbReference type="RefSeq" id="WP_143022285.1">
    <property type="nucleotide sequence ID" value="NZ_FNFB01000028.1"/>
</dbReference>
<reference evidence="1 2" key="1">
    <citation type="submission" date="2016-10" db="EMBL/GenBank/DDBJ databases">
        <authorList>
            <person name="de Groot N.N."/>
        </authorList>
    </citation>
    <scope>NUCLEOTIDE SEQUENCE [LARGE SCALE GENOMIC DNA]</scope>
    <source>
        <strain evidence="1 2">CGMCC 4.5681</strain>
    </source>
</reference>
<dbReference type="Proteomes" id="UP000198683">
    <property type="component" value="Unassembled WGS sequence"/>
</dbReference>
<evidence type="ECO:0000313" key="2">
    <source>
        <dbReference type="Proteomes" id="UP000198683"/>
    </source>
</evidence>
<dbReference type="EMBL" id="FNFB01000028">
    <property type="protein sequence ID" value="SDL73797.1"/>
    <property type="molecule type" value="Genomic_DNA"/>
</dbReference>
<proteinExistence type="predicted"/>
<keyword evidence="2" id="KW-1185">Reference proteome</keyword>
<protein>
    <submittedName>
        <fullName evidence="1">Uncharacterized protein</fullName>
    </submittedName>
</protein>
<sequence>MKPNPYDDEAYPVPKPPLVAYAPAGEFDDRGVFLLAWRRVDGGRWEGLVTWVVTTRSGAGEMHRKFVEWVPADDLHQVPAEAMRDRYKGVPRFTQ</sequence>
<organism evidence="1 2">
    <name type="scientific">Nonomuraea maritima</name>
    <dbReference type="NCBI Taxonomy" id="683260"/>
    <lineage>
        <taxon>Bacteria</taxon>
        <taxon>Bacillati</taxon>
        <taxon>Actinomycetota</taxon>
        <taxon>Actinomycetes</taxon>
        <taxon>Streptosporangiales</taxon>
        <taxon>Streptosporangiaceae</taxon>
        <taxon>Nonomuraea</taxon>
    </lineage>
</organism>